<dbReference type="STRING" id="53468.A0A3P6HDT3"/>
<dbReference type="GO" id="GO:0043024">
    <property type="term" value="F:ribosomal small subunit binding"/>
    <property type="evidence" value="ECO:0007669"/>
    <property type="project" value="TreeGrafter"/>
</dbReference>
<dbReference type="Proteomes" id="UP000267029">
    <property type="component" value="Unassembled WGS sequence"/>
</dbReference>
<feature type="compositionally biased region" description="Polar residues" evidence="1">
    <location>
        <begin position="1"/>
        <end position="10"/>
    </location>
</feature>
<feature type="region of interest" description="Disordered" evidence="1">
    <location>
        <begin position="1"/>
        <end position="28"/>
    </location>
</feature>
<dbReference type="SUPFAM" id="SSF54814">
    <property type="entry name" value="Prokaryotic type KH domain (KH-domain type II)"/>
    <property type="match status" value="1"/>
</dbReference>
<dbReference type="OrthoDB" id="8954335at2759"/>
<evidence type="ECO:0000256" key="1">
    <source>
        <dbReference type="SAM" id="MobiDB-lite"/>
    </source>
</evidence>
<dbReference type="GO" id="GO:0005759">
    <property type="term" value="C:mitochondrial matrix"/>
    <property type="evidence" value="ECO:0007669"/>
    <property type="project" value="TreeGrafter"/>
</dbReference>
<sequence>MNPTAVNQSPPDKCDLTEHGAANTSCDETSGGRLVTEVEHQSIEEFFNTFKPSAVARATSVSLEGSSRDGDAVGDDDPYLESILDRIKEQLMLKSATKEEVAVRRQQWRELAIKLQGVKHWEGFSQVFMVSSATGEGIDNLRNYLLERAKPGKQWLLSPALITDQEPSELIRMCVWAHCLDLLPQEVPYGLVITVDECERVRLASEGDDRIYVHARIRCPNERSIKNVIGPGGSTIRSIASAAKQELSSMFQAPTVVKLTAEAVRPSQKSMRRMRAAKDFAEVFPNFGVETRSPGLEVAEA</sequence>
<dbReference type="InterPro" id="IPR005662">
    <property type="entry name" value="GTPase_Era-like"/>
</dbReference>
<evidence type="ECO:0000313" key="2">
    <source>
        <dbReference type="EMBL" id="VDD77275.1"/>
    </source>
</evidence>
<proteinExistence type="predicted"/>
<organism evidence="2 3">
    <name type="scientific">Mesocestoides corti</name>
    <name type="common">Flatworm</name>
    <dbReference type="NCBI Taxonomy" id="53468"/>
    <lineage>
        <taxon>Eukaryota</taxon>
        <taxon>Metazoa</taxon>
        <taxon>Spiralia</taxon>
        <taxon>Lophotrochozoa</taxon>
        <taxon>Platyhelminthes</taxon>
        <taxon>Cestoda</taxon>
        <taxon>Eucestoda</taxon>
        <taxon>Cyclophyllidea</taxon>
        <taxon>Mesocestoididae</taxon>
        <taxon>Mesocestoides</taxon>
    </lineage>
</organism>
<dbReference type="AlphaFoldDB" id="A0A3P6HDT3"/>
<dbReference type="GO" id="GO:0005525">
    <property type="term" value="F:GTP binding"/>
    <property type="evidence" value="ECO:0007669"/>
    <property type="project" value="InterPro"/>
</dbReference>
<name>A0A3P6HDT3_MESCO</name>
<gene>
    <name evidence="2" type="ORF">MCOS_LOCUS3278</name>
</gene>
<dbReference type="Gene3D" id="3.30.300.20">
    <property type="match status" value="1"/>
</dbReference>
<evidence type="ECO:0008006" key="4">
    <source>
        <dbReference type="Google" id="ProtNLM"/>
    </source>
</evidence>
<dbReference type="PANTHER" id="PTHR42698:SF1">
    <property type="entry name" value="GTPASE ERA, MITOCHONDRIAL"/>
    <property type="match status" value="1"/>
</dbReference>
<evidence type="ECO:0000313" key="3">
    <source>
        <dbReference type="Proteomes" id="UP000267029"/>
    </source>
</evidence>
<dbReference type="GO" id="GO:0019843">
    <property type="term" value="F:rRNA binding"/>
    <property type="evidence" value="ECO:0007669"/>
    <property type="project" value="TreeGrafter"/>
</dbReference>
<dbReference type="CDD" id="cd22534">
    <property type="entry name" value="KH-II_Era"/>
    <property type="match status" value="1"/>
</dbReference>
<dbReference type="InterPro" id="IPR015946">
    <property type="entry name" value="KH_dom-like_a/b"/>
</dbReference>
<keyword evidence="3" id="KW-1185">Reference proteome</keyword>
<dbReference type="GO" id="GO:0000028">
    <property type="term" value="P:ribosomal small subunit assembly"/>
    <property type="evidence" value="ECO:0007669"/>
    <property type="project" value="TreeGrafter"/>
</dbReference>
<dbReference type="InterPro" id="IPR009019">
    <property type="entry name" value="KH_sf_prok-type"/>
</dbReference>
<dbReference type="EMBL" id="UXSR01000710">
    <property type="protein sequence ID" value="VDD77275.1"/>
    <property type="molecule type" value="Genomic_DNA"/>
</dbReference>
<accession>A0A3P6HDT3</accession>
<reference evidence="2 3" key="1">
    <citation type="submission" date="2018-10" db="EMBL/GenBank/DDBJ databases">
        <authorList>
            <consortium name="Pathogen Informatics"/>
        </authorList>
    </citation>
    <scope>NUCLEOTIDE SEQUENCE [LARGE SCALE GENOMIC DNA]</scope>
</reference>
<protein>
    <recommendedName>
        <fullName evidence="4">K Homology domain-containing protein</fullName>
    </recommendedName>
</protein>
<dbReference type="PANTHER" id="PTHR42698">
    <property type="entry name" value="GTPASE ERA"/>
    <property type="match status" value="1"/>
</dbReference>